<dbReference type="PANTHER" id="PTHR33121:SF79">
    <property type="entry name" value="CYCLIC DI-GMP PHOSPHODIESTERASE PDED-RELATED"/>
    <property type="match status" value="1"/>
</dbReference>
<dbReference type="PROSITE" id="PS50883">
    <property type="entry name" value="EAL"/>
    <property type="match status" value="1"/>
</dbReference>
<dbReference type="Proteomes" id="UP000185024">
    <property type="component" value="Unassembled WGS sequence"/>
</dbReference>
<feature type="domain" description="EAL" evidence="1">
    <location>
        <begin position="1"/>
        <end position="92"/>
    </location>
</feature>
<sequence length="92" mass="10543">MALDDFGTSYSSLAYFRRLPVQLIKVDRAFVRDMLASEDDRAIVESIVFSAKRFARPVPAEALPQWLITWQREGFQTRLNRIALGGRTVRAI</sequence>
<protein>
    <submittedName>
        <fullName evidence="2">EAL domain-containing protein</fullName>
    </submittedName>
</protein>
<dbReference type="SUPFAM" id="SSF141868">
    <property type="entry name" value="EAL domain-like"/>
    <property type="match status" value="1"/>
</dbReference>
<dbReference type="InterPro" id="IPR035919">
    <property type="entry name" value="EAL_sf"/>
</dbReference>
<dbReference type="GO" id="GO:0071111">
    <property type="term" value="F:cyclic-guanylate-specific phosphodiesterase activity"/>
    <property type="evidence" value="ECO:0007669"/>
    <property type="project" value="InterPro"/>
</dbReference>
<organism evidence="2 3">
    <name type="scientific">Vreelandella aquamarina</name>
    <dbReference type="NCBI Taxonomy" id="77097"/>
    <lineage>
        <taxon>Bacteria</taxon>
        <taxon>Pseudomonadati</taxon>
        <taxon>Pseudomonadota</taxon>
        <taxon>Gammaproteobacteria</taxon>
        <taxon>Oceanospirillales</taxon>
        <taxon>Halomonadaceae</taxon>
        <taxon>Vreelandella</taxon>
    </lineage>
</organism>
<gene>
    <name evidence="2" type="ORF">SAMN05878438_1872</name>
</gene>
<name>A0A1N6D563_9GAMM</name>
<dbReference type="PANTHER" id="PTHR33121">
    <property type="entry name" value="CYCLIC DI-GMP PHOSPHODIESTERASE PDEF"/>
    <property type="match status" value="1"/>
</dbReference>
<dbReference type="Gene3D" id="3.20.20.450">
    <property type="entry name" value="EAL domain"/>
    <property type="match status" value="1"/>
</dbReference>
<proteinExistence type="predicted"/>
<dbReference type="EMBL" id="FSQX01000001">
    <property type="protein sequence ID" value="SIN65932.1"/>
    <property type="molecule type" value="Genomic_DNA"/>
</dbReference>
<reference evidence="2 3" key="1">
    <citation type="submission" date="2016-11" db="EMBL/GenBank/DDBJ databases">
        <authorList>
            <person name="Jaros S."/>
            <person name="Januszkiewicz K."/>
            <person name="Wedrychowicz H."/>
        </authorList>
    </citation>
    <scope>NUCLEOTIDE SEQUENCE [LARGE SCALE GENOMIC DNA]</scope>
    <source>
        <strain evidence="2 3">ACAM 239</strain>
    </source>
</reference>
<evidence type="ECO:0000313" key="2">
    <source>
        <dbReference type="EMBL" id="SIN65932.1"/>
    </source>
</evidence>
<dbReference type="InterPro" id="IPR001633">
    <property type="entry name" value="EAL_dom"/>
</dbReference>
<evidence type="ECO:0000313" key="3">
    <source>
        <dbReference type="Proteomes" id="UP000185024"/>
    </source>
</evidence>
<dbReference type="Pfam" id="PF00563">
    <property type="entry name" value="EAL"/>
    <property type="match status" value="1"/>
</dbReference>
<dbReference type="InterPro" id="IPR050706">
    <property type="entry name" value="Cyclic-di-GMP_PDE-like"/>
</dbReference>
<accession>A0A1N6D563</accession>
<evidence type="ECO:0000259" key="1">
    <source>
        <dbReference type="PROSITE" id="PS50883"/>
    </source>
</evidence>
<dbReference type="AlphaFoldDB" id="A0A1N6D563"/>